<accession>E1Y954</accession>
<dbReference type="EMBL" id="FR695864">
    <property type="protein sequence ID" value="CBX27098.1"/>
    <property type="molecule type" value="Genomic_DNA"/>
</dbReference>
<protein>
    <submittedName>
        <fullName evidence="1">Uncharacterized protein</fullName>
    </submittedName>
</protein>
<sequence>MSKIKLFCEMQIVKISGLMHRIISTNSFEQILTRINADELFFGYDDMLRQTIPDFVISININKFRFSFPV</sequence>
<organism evidence="1">
    <name type="scientific">uncultured Desulfobacterium sp</name>
    <dbReference type="NCBI Taxonomy" id="201089"/>
    <lineage>
        <taxon>Bacteria</taxon>
        <taxon>Pseudomonadati</taxon>
        <taxon>Thermodesulfobacteriota</taxon>
        <taxon>Desulfobacteria</taxon>
        <taxon>Desulfobacterales</taxon>
        <taxon>Desulfobacteriaceae</taxon>
        <taxon>Desulfobacterium</taxon>
        <taxon>environmental samples</taxon>
    </lineage>
</organism>
<evidence type="ECO:0000313" key="1">
    <source>
        <dbReference type="EMBL" id="CBX27098.1"/>
    </source>
</evidence>
<dbReference type="AlphaFoldDB" id="E1Y954"/>
<name>E1Y954_9BACT</name>
<gene>
    <name evidence="1" type="ORF">N47_A11270</name>
</gene>
<proteinExistence type="predicted"/>
<reference evidence="1" key="1">
    <citation type="journal article" date="2011" name="Environ. Microbiol.">
        <title>Genomic insights into the metabolic potential of the polycyclic aromatic hydrocarbon degrading sulfate-reducing Deltaproteobacterium N47.</title>
        <authorList>
            <person name="Bergmann F."/>
            <person name="Selesi D."/>
            <person name="Weinmaier T."/>
            <person name="Tischler P."/>
            <person name="Rattei T."/>
            <person name="Meckenstock R.U."/>
        </authorList>
    </citation>
    <scope>NUCLEOTIDE SEQUENCE</scope>
</reference>